<gene>
    <name evidence="3" type="primary">20344174</name>
    <name evidence="2" type="ORF">GGTG_03716</name>
</gene>
<dbReference type="OrthoDB" id="3357271at2759"/>
<feature type="compositionally biased region" description="Low complexity" evidence="1">
    <location>
        <begin position="327"/>
        <end position="343"/>
    </location>
</feature>
<feature type="compositionally biased region" description="Basic and acidic residues" evidence="1">
    <location>
        <begin position="1"/>
        <end position="18"/>
    </location>
</feature>
<dbReference type="VEuPathDB" id="FungiDB:GGTG_03716"/>
<reference evidence="3" key="5">
    <citation type="submission" date="2018-04" db="UniProtKB">
        <authorList>
            <consortium name="EnsemblFungi"/>
        </authorList>
    </citation>
    <scope>IDENTIFICATION</scope>
    <source>
        <strain evidence="3">R3-111a-1</strain>
    </source>
</reference>
<dbReference type="STRING" id="644352.J3NR11"/>
<evidence type="ECO:0000313" key="4">
    <source>
        <dbReference type="Proteomes" id="UP000006039"/>
    </source>
</evidence>
<dbReference type="eggNOG" id="ENOG502RRXM">
    <property type="taxonomic scope" value="Eukaryota"/>
</dbReference>
<feature type="compositionally biased region" description="Low complexity" evidence="1">
    <location>
        <begin position="130"/>
        <end position="141"/>
    </location>
</feature>
<feature type="compositionally biased region" description="Low complexity" evidence="1">
    <location>
        <begin position="185"/>
        <end position="204"/>
    </location>
</feature>
<protein>
    <recommendedName>
        <fullName evidence="5">GMP synthase</fullName>
    </recommendedName>
</protein>
<reference evidence="3" key="4">
    <citation type="journal article" date="2015" name="G3 (Bethesda)">
        <title>Genome sequences of three phytopathogenic species of the Magnaporthaceae family of fungi.</title>
        <authorList>
            <person name="Okagaki L.H."/>
            <person name="Nunes C.C."/>
            <person name="Sailsbery J."/>
            <person name="Clay B."/>
            <person name="Brown D."/>
            <person name="John T."/>
            <person name="Oh Y."/>
            <person name="Young N."/>
            <person name="Fitzgerald M."/>
            <person name="Haas B.J."/>
            <person name="Zeng Q."/>
            <person name="Young S."/>
            <person name="Adiconis X."/>
            <person name="Fan L."/>
            <person name="Levin J.Z."/>
            <person name="Mitchell T.K."/>
            <person name="Okubara P.A."/>
            <person name="Farman M.L."/>
            <person name="Kohn L.M."/>
            <person name="Birren B."/>
            <person name="Ma L.-J."/>
            <person name="Dean R.A."/>
        </authorList>
    </citation>
    <scope>NUCLEOTIDE SEQUENCE</scope>
    <source>
        <strain evidence="3">R3-111a-1</strain>
    </source>
</reference>
<feature type="compositionally biased region" description="Pro residues" evidence="1">
    <location>
        <begin position="55"/>
        <end position="72"/>
    </location>
</feature>
<feature type="compositionally biased region" description="Gly residues" evidence="1">
    <location>
        <begin position="94"/>
        <end position="103"/>
    </location>
</feature>
<name>J3NR11_GAET3</name>
<reference evidence="4" key="1">
    <citation type="submission" date="2010-07" db="EMBL/GenBank/DDBJ databases">
        <title>The genome sequence of Gaeumannomyces graminis var. tritici strain R3-111a-1.</title>
        <authorList>
            <consortium name="The Broad Institute Genome Sequencing Platform"/>
            <person name="Ma L.-J."/>
            <person name="Dead R."/>
            <person name="Young S."/>
            <person name="Zeng Q."/>
            <person name="Koehrsen M."/>
            <person name="Alvarado L."/>
            <person name="Berlin A."/>
            <person name="Chapman S.B."/>
            <person name="Chen Z."/>
            <person name="Freedman E."/>
            <person name="Gellesch M."/>
            <person name="Goldberg J."/>
            <person name="Griggs A."/>
            <person name="Gujja S."/>
            <person name="Heilman E.R."/>
            <person name="Heiman D."/>
            <person name="Hepburn T."/>
            <person name="Howarth C."/>
            <person name="Jen D."/>
            <person name="Larson L."/>
            <person name="Mehta T."/>
            <person name="Neiman D."/>
            <person name="Pearson M."/>
            <person name="Roberts A."/>
            <person name="Saif S."/>
            <person name="Shea T."/>
            <person name="Shenoy N."/>
            <person name="Sisk P."/>
            <person name="Stolte C."/>
            <person name="Sykes S."/>
            <person name="Walk T."/>
            <person name="White J."/>
            <person name="Yandava C."/>
            <person name="Haas B."/>
            <person name="Nusbaum C."/>
            <person name="Birren B."/>
        </authorList>
    </citation>
    <scope>NUCLEOTIDE SEQUENCE [LARGE SCALE GENOMIC DNA]</scope>
    <source>
        <strain evidence="4">R3-111a-1</strain>
    </source>
</reference>
<proteinExistence type="predicted"/>
<dbReference type="Proteomes" id="UP000006039">
    <property type="component" value="Unassembled WGS sequence"/>
</dbReference>
<reference evidence="2" key="3">
    <citation type="submission" date="2010-09" db="EMBL/GenBank/DDBJ databases">
        <title>Annotation of Gaeumannomyces graminis var. tritici R3-111a-1.</title>
        <authorList>
            <consortium name="The Broad Institute Genome Sequencing Platform"/>
            <person name="Ma L.-J."/>
            <person name="Dead R."/>
            <person name="Young S.K."/>
            <person name="Zeng Q."/>
            <person name="Gargeya S."/>
            <person name="Fitzgerald M."/>
            <person name="Haas B."/>
            <person name="Abouelleil A."/>
            <person name="Alvarado L."/>
            <person name="Arachchi H.M."/>
            <person name="Berlin A."/>
            <person name="Brown A."/>
            <person name="Chapman S.B."/>
            <person name="Chen Z."/>
            <person name="Dunbar C."/>
            <person name="Freedman E."/>
            <person name="Gearin G."/>
            <person name="Gellesch M."/>
            <person name="Goldberg J."/>
            <person name="Griggs A."/>
            <person name="Gujja S."/>
            <person name="Heiman D."/>
            <person name="Howarth C."/>
            <person name="Larson L."/>
            <person name="Lui A."/>
            <person name="MacDonald P.J.P."/>
            <person name="Mehta T."/>
            <person name="Montmayeur A."/>
            <person name="Murphy C."/>
            <person name="Neiman D."/>
            <person name="Pearson M."/>
            <person name="Priest M."/>
            <person name="Roberts A."/>
            <person name="Saif S."/>
            <person name="Shea T."/>
            <person name="Shenoy N."/>
            <person name="Sisk P."/>
            <person name="Stolte C."/>
            <person name="Sykes S."/>
            <person name="Yandava C."/>
            <person name="Wortman J."/>
            <person name="Nusbaum C."/>
            <person name="Birren B."/>
        </authorList>
    </citation>
    <scope>NUCLEOTIDE SEQUENCE</scope>
    <source>
        <strain evidence="2">R3-111a-1</strain>
    </source>
</reference>
<feature type="region of interest" description="Disordered" evidence="1">
    <location>
        <begin position="300"/>
        <end position="385"/>
    </location>
</feature>
<dbReference type="RefSeq" id="XP_009219762.1">
    <property type="nucleotide sequence ID" value="XM_009221498.1"/>
</dbReference>
<feature type="region of interest" description="Disordered" evidence="1">
    <location>
        <begin position="169"/>
        <end position="280"/>
    </location>
</feature>
<organism evidence="2">
    <name type="scientific">Gaeumannomyces tritici (strain R3-111a-1)</name>
    <name type="common">Wheat and barley take-all root rot fungus</name>
    <name type="synonym">Gaeumannomyces graminis var. tritici</name>
    <dbReference type="NCBI Taxonomy" id="644352"/>
    <lineage>
        <taxon>Eukaryota</taxon>
        <taxon>Fungi</taxon>
        <taxon>Dikarya</taxon>
        <taxon>Ascomycota</taxon>
        <taxon>Pezizomycotina</taxon>
        <taxon>Sordariomycetes</taxon>
        <taxon>Sordariomycetidae</taxon>
        <taxon>Magnaporthales</taxon>
        <taxon>Magnaporthaceae</taxon>
        <taxon>Gaeumannomyces</taxon>
    </lineage>
</organism>
<dbReference type="EnsemblFungi" id="EJT78617">
    <property type="protein sequence ID" value="EJT78617"/>
    <property type="gene ID" value="GGTG_03716"/>
</dbReference>
<evidence type="ECO:0000313" key="2">
    <source>
        <dbReference type="EMBL" id="EJT78617.1"/>
    </source>
</evidence>
<feature type="region of interest" description="Disordered" evidence="1">
    <location>
        <begin position="1"/>
        <end position="157"/>
    </location>
</feature>
<feature type="compositionally biased region" description="Polar residues" evidence="1">
    <location>
        <begin position="19"/>
        <end position="51"/>
    </location>
</feature>
<feature type="compositionally biased region" description="Pro residues" evidence="1">
    <location>
        <begin position="119"/>
        <end position="129"/>
    </location>
</feature>
<accession>J3NR11</accession>
<dbReference type="GeneID" id="20344174"/>
<evidence type="ECO:0000313" key="3">
    <source>
        <dbReference type="EnsemblFungi" id="EJT78617"/>
    </source>
</evidence>
<dbReference type="AlphaFoldDB" id="J3NR11"/>
<dbReference type="EMBL" id="GL385396">
    <property type="protein sequence ID" value="EJT78617.1"/>
    <property type="molecule type" value="Genomic_DNA"/>
</dbReference>
<evidence type="ECO:0008006" key="5">
    <source>
        <dbReference type="Google" id="ProtNLM"/>
    </source>
</evidence>
<evidence type="ECO:0000256" key="1">
    <source>
        <dbReference type="SAM" id="MobiDB-lite"/>
    </source>
</evidence>
<feature type="compositionally biased region" description="Pro residues" evidence="1">
    <location>
        <begin position="217"/>
        <end position="228"/>
    </location>
</feature>
<reference evidence="2" key="2">
    <citation type="submission" date="2010-07" db="EMBL/GenBank/DDBJ databases">
        <authorList>
            <consortium name="The Broad Institute Genome Sequencing Platform"/>
            <consortium name="Broad Institute Genome Sequencing Center for Infectious Disease"/>
            <person name="Ma L.-J."/>
            <person name="Dead R."/>
            <person name="Young S."/>
            <person name="Zeng Q."/>
            <person name="Koehrsen M."/>
            <person name="Alvarado L."/>
            <person name="Berlin A."/>
            <person name="Chapman S.B."/>
            <person name="Chen Z."/>
            <person name="Freedman E."/>
            <person name="Gellesch M."/>
            <person name="Goldberg J."/>
            <person name="Griggs A."/>
            <person name="Gujja S."/>
            <person name="Heilman E.R."/>
            <person name="Heiman D."/>
            <person name="Hepburn T."/>
            <person name="Howarth C."/>
            <person name="Jen D."/>
            <person name="Larson L."/>
            <person name="Mehta T."/>
            <person name="Neiman D."/>
            <person name="Pearson M."/>
            <person name="Roberts A."/>
            <person name="Saif S."/>
            <person name="Shea T."/>
            <person name="Shenoy N."/>
            <person name="Sisk P."/>
            <person name="Stolte C."/>
            <person name="Sykes S."/>
            <person name="Walk T."/>
            <person name="White J."/>
            <person name="Yandava C."/>
            <person name="Haas B."/>
            <person name="Nusbaum C."/>
            <person name="Birren B."/>
        </authorList>
    </citation>
    <scope>NUCLEOTIDE SEQUENCE</scope>
    <source>
        <strain evidence="2">R3-111a-1</strain>
    </source>
</reference>
<keyword evidence="4" id="KW-1185">Reference proteome</keyword>
<feature type="compositionally biased region" description="Low complexity" evidence="1">
    <location>
        <begin position="306"/>
        <end position="318"/>
    </location>
</feature>
<sequence length="385" mass="38644">MSDIKDVFKNGWHPDKGTTLKQQVSGVFSRGGDSSQRSTSHNVTPLSQLKDPSSFAPPPKRSIAPPPPPPLSRPTTSSAQPQPPPIPARSSSGYSGGAAGGSGASISPPPLPAAGSGPPRLPPRLPPRPASGASSPGVSPSTLSAPPPIPLSQSPSVLNQGAIGRLGAAGISVPGLGIGSGSRTSSPQDSSASSSPSQLGGLQARFAKLGTSSSPSPANPTQPRPPPSEGTTFAQKQAALKTAADFHKDPKSVSLSDARATASTMNNFRQRHGDQVAASAKAANGLNQKYGVTDKVAAYSQQHQGAATSPTTANSTPAGSQQGEAQPGLRSLASAGALAAGALAKKRPPPPPPPKRKPDINRGATSATVADDEPPPIPHATRPIF</sequence>
<dbReference type="HOGENOM" id="CLU_036511_0_0_1"/>